<accession>A0A290Q9S0</accession>
<dbReference type="KEGG" id="vbh:CMV30_08230"/>
<name>A0A290Q9S0_9BACT</name>
<dbReference type="AlphaFoldDB" id="A0A290Q9S0"/>
<evidence type="ECO:0000313" key="2">
    <source>
        <dbReference type="Proteomes" id="UP000217265"/>
    </source>
</evidence>
<protein>
    <submittedName>
        <fullName evidence="1">Uncharacterized protein</fullName>
    </submittedName>
</protein>
<gene>
    <name evidence="1" type="ORF">CMV30_08230</name>
</gene>
<dbReference type="EMBL" id="CP023344">
    <property type="protein sequence ID" value="ATC63940.1"/>
    <property type="molecule type" value="Genomic_DNA"/>
</dbReference>
<dbReference type="RefSeq" id="WP_096055572.1">
    <property type="nucleotide sequence ID" value="NZ_CP023344.1"/>
</dbReference>
<evidence type="ECO:0000313" key="1">
    <source>
        <dbReference type="EMBL" id="ATC63940.1"/>
    </source>
</evidence>
<proteinExistence type="predicted"/>
<dbReference type="Proteomes" id="UP000217265">
    <property type="component" value="Chromosome"/>
</dbReference>
<sequence>MTAPAQYLGLQPGFRHLPAIELYNLLAPVGEHPRGSTVSRQTLEKHGYTLPTKRRLRRKLRLLTLA</sequence>
<keyword evidence="2" id="KW-1185">Reference proteome</keyword>
<organism evidence="1 2">
    <name type="scientific">Nibricoccus aquaticus</name>
    <dbReference type="NCBI Taxonomy" id="2576891"/>
    <lineage>
        <taxon>Bacteria</taxon>
        <taxon>Pseudomonadati</taxon>
        <taxon>Verrucomicrobiota</taxon>
        <taxon>Opitutia</taxon>
        <taxon>Opitutales</taxon>
        <taxon>Opitutaceae</taxon>
        <taxon>Nibricoccus</taxon>
    </lineage>
</organism>
<reference evidence="1 2" key="1">
    <citation type="submission" date="2017-09" db="EMBL/GenBank/DDBJ databases">
        <title>Complete genome sequence of Verrucomicrobial strain HZ-65, isolated from freshwater.</title>
        <authorList>
            <person name="Choi A."/>
        </authorList>
    </citation>
    <scope>NUCLEOTIDE SEQUENCE [LARGE SCALE GENOMIC DNA]</scope>
    <source>
        <strain evidence="1 2">HZ-65</strain>
    </source>
</reference>